<dbReference type="HOGENOM" id="CLU_125180_1_0_1"/>
<gene>
    <name evidence="1" type="ordered locus">MTR_8g461130</name>
</gene>
<dbReference type="AlphaFoldDB" id="A0A072U128"/>
<reference evidence="2" key="3">
    <citation type="submission" date="2015-04" db="UniProtKB">
        <authorList>
            <consortium name="EnsemblPlants"/>
        </authorList>
    </citation>
    <scope>IDENTIFICATION</scope>
    <source>
        <strain evidence="2">cv. Jemalong A17</strain>
    </source>
</reference>
<proteinExistence type="predicted"/>
<dbReference type="EMBL" id="CM001224">
    <property type="protein sequence ID" value="KEH19480.1"/>
    <property type="molecule type" value="Genomic_DNA"/>
</dbReference>
<name>A0A072U128_MEDTR</name>
<evidence type="ECO:0000313" key="1">
    <source>
        <dbReference type="EMBL" id="KEH19480.1"/>
    </source>
</evidence>
<reference evidence="1 3" key="2">
    <citation type="journal article" date="2014" name="BMC Genomics">
        <title>An improved genome release (version Mt4.0) for the model legume Medicago truncatula.</title>
        <authorList>
            <person name="Tang H."/>
            <person name="Krishnakumar V."/>
            <person name="Bidwell S."/>
            <person name="Rosen B."/>
            <person name="Chan A."/>
            <person name="Zhou S."/>
            <person name="Gentzbittel L."/>
            <person name="Childs K.L."/>
            <person name="Yandell M."/>
            <person name="Gundlach H."/>
            <person name="Mayer K.F."/>
            <person name="Schwartz D.C."/>
            <person name="Town C.D."/>
        </authorList>
    </citation>
    <scope>GENOME REANNOTATION</scope>
    <source>
        <strain evidence="1">A17</strain>
        <strain evidence="2 3">cv. Jemalong A17</strain>
    </source>
</reference>
<dbReference type="Proteomes" id="UP000002051">
    <property type="component" value="Chromosome 8"/>
</dbReference>
<organism evidence="1 3">
    <name type="scientific">Medicago truncatula</name>
    <name type="common">Barrel medic</name>
    <name type="synonym">Medicago tribuloides</name>
    <dbReference type="NCBI Taxonomy" id="3880"/>
    <lineage>
        <taxon>Eukaryota</taxon>
        <taxon>Viridiplantae</taxon>
        <taxon>Streptophyta</taxon>
        <taxon>Embryophyta</taxon>
        <taxon>Tracheophyta</taxon>
        <taxon>Spermatophyta</taxon>
        <taxon>Magnoliopsida</taxon>
        <taxon>eudicotyledons</taxon>
        <taxon>Gunneridae</taxon>
        <taxon>Pentapetalae</taxon>
        <taxon>rosids</taxon>
        <taxon>fabids</taxon>
        <taxon>Fabales</taxon>
        <taxon>Fabaceae</taxon>
        <taxon>Papilionoideae</taxon>
        <taxon>50 kb inversion clade</taxon>
        <taxon>NPAAA clade</taxon>
        <taxon>Hologalegina</taxon>
        <taxon>IRL clade</taxon>
        <taxon>Trifolieae</taxon>
        <taxon>Medicago</taxon>
    </lineage>
</organism>
<protein>
    <submittedName>
        <fullName evidence="1 2">Uncharacterized protein</fullName>
    </submittedName>
</protein>
<dbReference type="EnsemblPlants" id="KEH19480">
    <property type="protein sequence ID" value="KEH19480"/>
    <property type="gene ID" value="MTR_8g461130"/>
</dbReference>
<sequence>MGENHPHLFRIHTDVRLKVQLDQINHIDTRRVDIVDYRCSSTNLAKTVRFSRMKLGNDEDMRTMFLIFSQYSTEGPIELDA</sequence>
<accession>A0A072U128</accession>
<evidence type="ECO:0000313" key="3">
    <source>
        <dbReference type="Proteomes" id="UP000002051"/>
    </source>
</evidence>
<keyword evidence="3" id="KW-1185">Reference proteome</keyword>
<evidence type="ECO:0000313" key="2">
    <source>
        <dbReference type="EnsemblPlants" id="KEH19480"/>
    </source>
</evidence>
<reference evidence="1 3" key="1">
    <citation type="journal article" date="2011" name="Nature">
        <title>The Medicago genome provides insight into the evolution of rhizobial symbioses.</title>
        <authorList>
            <person name="Young N.D."/>
            <person name="Debelle F."/>
            <person name="Oldroyd G.E."/>
            <person name="Geurts R."/>
            <person name="Cannon S.B."/>
            <person name="Udvardi M.K."/>
            <person name="Benedito V.A."/>
            <person name="Mayer K.F."/>
            <person name="Gouzy J."/>
            <person name="Schoof H."/>
            <person name="Van de Peer Y."/>
            <person name="Proost S."/>
            <person name="Cook D.R."/>
            <person name="Meyers B.C."/>
            <person name="Spannagl M."/>
            <person name="Cheung F."/>
            <person name="De Mita S."/>
            <person name="Krishnakumar V."/>
            <person name="Gundlach H."/>
            <person name="Zhou S."/>
            <person name="Mudge J."/>
            <person name="Bharti A.K."/>
            <person name="Murray J.D."/>
            <person name="Naoumkina M.A."/>
            <person name="Rosen B."/>
            <person name="Silverstein K.A."/>
            <person name="Tang H."/>
            <person name="Rombauts S."/>
            <person name="Zhao P.X."/>
            <person name="Zhou P."/>
            <person name="Barbe V."/>
            <person name="Bardou P."/>
            <person name="Bechner M."/>
            <person name="Bellec A."/>
            <person name="Berger A."/>
            <person name="Berges H."/>
            <person name="Bidwell S."/>
            <person name="Bisseling T."/>
            <person name="Choisne N."/>
            <person name="Couloux A."/>
            <person name="Denny R."/>
            <person name="Deshpande S."/>
            <person name="Dai X."/>
            <person name="Doyle J.J."/>
            <person name="Dudez A.M."/>
            <person name="Farmer A.D."/>
            <person name="Fouteau S."/>
            <person name="Franken C."/>
            <person name="Gibelin C."/>
            <person name="Gish J."/>
            <person name="Goldstein S."/>
            <person name="Gonzalez A.J."/>
            <person name="Green P.J."/>
            <person name="Hallab A."/>
            <person name="Hartog M."/>
            <person name="Hua A."/>
            <person name="Humphray S.J."/>
            <person name="Jeong D.H."/>
            <person name="Jing Y."/>
            <person name="Jocker A."/>
            <person name="Kenton S.M."/>
            <person name="Kim D.J."/>
            <person name="Klee K."/>
            <person name="Lai H."/>
            <person name="Lang C."/>
            <person name="Lin S."/>
            <person name="Macmil S.L."/>
            <person name="Magdelenat G."/>
            <person name="Matthews L."/>
            <person name="McCorrison J."/>
            <person name="Monaghan E.L."/>
            <person name="Mun J.H."/>
            <person name="Najar F.Z."/>
            <person name="Nicholson C."/>
            <person name="Noirot C."/>
            <person name="O'Bleness M."/>
            <person name="Paule C.R."/>
            <person name="Poulain J."/>
            <person name="Prion F."/>
            <person name="Qin B."/>
            <person name="Qu C."/>
            <person name="Retzel E.F."/>
            <person name="Riddle C."/>
            <person name="Sallet E."/>
            <person name="Samain S."/>
            <person name="Samson N."/>
            <person name="Sanders I."/>
            <person name="Saurat O."/>
            <person name="Scarpelli C."/>
            <person name="Schiex T."/>
            <person name="Segurens B."/>
            <person name="Severin A.J."/>
            <person name="Sherrier D.J."/>
            <person name="Shi R."/>
            <person name="Sims S."/>
            <person name="Singer S.R."/>
            <person name="Sinharoy S."/>
            <person name="Sterck L."/>
            <person name="Viollet A."/>
            <person name="Wang B.B."/>
            <person name="Wang K."/>
            <person name="Wang M."/>
            <person name="Wang X."/>
            <person name="Warfsmann J."/>
            <person name="Weissenbach J."/>
            <person name="White D.D."/>
            <person name="White J.D."/>
            <person name="Wiley G.B."/>
            <person name="Wincker P."/>
            <person name="Xing Y."/>
            <person name="Yang L."/>
            <person name="Yao Z."/>
            <person name="Ying F."/>
            <person name="Zhai J."/>
            <person name="Zhou L."/>
            <person name="Zuber A."/>
            <person name="Denarie J."/>
            <person name="Dixon R.A."/>
            <person name="May G.D."/>
            <person name="Schwartz D.C."/>
            <person name="Rogers J."/>
            <person name="Quetier F."/>
            <person name="Town C.D."/>
            <person name="Roe B.A."/>
        </authorList>
    </citation>
    <scope>NUCLEOTIDE SEQUENCE [LARGE SCALE GENOMIC DNA]</scope>
    <source>
        <strain evidence="1">A17</strain>
        <strain evidence="2 3">cv. Jemalong A17</strain>
    </source>
</reference>